<proteinExistence type="predicted"/>
<reference evidence="2" key="1">
    <citation type="submission" date="2017-07" db="EMBL/GenBank/DDBJ databases">
        <title>The cable genome - Insights into the physiology and evolution of filamentous bacteria capable of sulfide oxidation via long distance electron transfer.</title>
        <authorList>
            <person name="Thorup C."/>
            <person name="Bjerg J.T."/>
            <person name="Schreiber L."/>
            <person name="Nielsen L.P."/>
            <person name="Kjeldsen K.U."/>
            <person name="Boesen T."/>
            <person name="Boggild A."/>
            <person name="Meysman F."/>
            <person name="Geelhoed J."/>
            <person name="Schramm A."/>
        </authorList>
    </citation>
    <scope>NUCLEOTIDE SEQUENCE [LARGE SCALE GENOMIC DNA]</scope>
    <source>
        <strain evidence="2">GS</strain>
    </source>
</reference>
<evidence type="ECO:0000313" key="2">
    <source>
        <dbReference type="EMBL" id="TAA75841.1"/>
    </source>
</evidence>
<evidence type="ECO:0000256" key="1">
    <source>
        <dbReference type="SAM" id="MobiDB-lite"/>
    </source>
</evidence>
<accession>A0A521G4N0</accession>
<gene>
    <name evidence="2" type="ORF">CDV28_10380</name>
</gene>
<name>A0A521G4N0_9BACT</name>
<keyword evidence="3" id="KW-1185">Reference proteome</keyword>
<protein>
    <submittedName>
        <fullName evidence="2">Uncharacterized protein</fullName>
    </submittedName>
</protein>
<dbReference type="AlphaFoldDB" id="A0A521G4N0"/>
<feature type="region of interest" description="Disordered" evidence="1">
    <location>
        <begin position="1"/>
        <end position="25"/>
    </location>
</feature>
<comment type="caution">
    <text evidence="2">The sequence shown here is derived from an EMBL/GenBank/DDBJ whole genome shotgun (WGS) entry which is preliminary data.</text>
</comment>
<organism evidence="2 3">
    <name type="scientific">Candidatus Electronema aureum</name>
    <dbReference type="NCBI Taxonomy" id="2005002"/>
    <lineage>
        <taxon>Bacteria</taxon>
        <taxon>Pseudomonadati</taxon>
        <taxon>Thermodesulfobacteriota</taxon>
        <taxon>Desulfobulbia</taxon>
        <taxon>Desulfobulbales</taxon>
        <taxon>Desulfobulbaceae</taxon>
        <taxon>Candidatus Electronema</taxon>
    </lineage>
</organism>
<feature type="compositionally biased region" description="Basic and acidic residues" evidence="1">
    <location>
        <begin position="9"/>
        <end position="20"/>
    </location>
</feature>
<sequence>MPHAPQQSKRPDGQGCDTHEPGLSAERIIRHGSTILIYWLNHIEG</sequence>
<dbReference type="EMBL" id="NQJD01000003">
    <property type="protein sequence ID" value="TAA75841.1"/>
    <property type="molecule type" value="Genomic_DNA"/>
</dbReference>
<evidence type="ECO:0000313" key="3">
    <source>
        <dbReference type="Proteomes" id="UP000316238"/>
    </source>
</evidence>
<dbReference type="Proteomes" id="UP000316238">
    <property type="component" value="Unassembled WGS sequence"/>
</dbReference>